<accession>E1Z3U1</accession>
<evidence type="ECO:0000256" key="2">
    <source>
        <dbReference type="ARBA" id="ARBA00023186"/>
    </source>
</evidence>
<dbReference type="Proteomes" id="UP000008141">
    <property type="component" value="Unassembled WGS sequence"/>
</dbReference>
<evidence type="ECO:0000256" key="1">
    <source>
        <dbReference type="ARBA" id="ARBA00022531"/>
    </source>
</evidence>
<dbReference type="AlphaFoldDB" id="E1Z3U1"/>
<dbReference type="Gene3D" id="1.10.1200.210">
    <property type="entry name" value="Chaperonin-like RbcX"/>
    <property type="match status" value="1"/>
</dbReference>
<gene>
    <name evidence="4" type="ORF">CHLNCDRAFT_50106</name>
</gene>
<dbReference type="EMBL" id="GL433836">
    <property type="protein sequence ID" value="EFN59541.1"/>
    <property type="molecule type" value="Genomic_DNA"/>
</dbReference>
<dbReference type="InParanoid" id="E1Z3U1"/>
<dbReference type="RefSeq" id="XP_005851643.1">
    <property type="nucleotide sequence ID" value="XM_005851581.1"/>
</dbReference>
<dbReference type="OrthoDB" id="513226at2759"/>
<organism evidence="5">
    <name type="scientific">Chlorella variabilis</name>
    <name type="common">Green alga</name>
    <dbReference type="NCBI Taxonomy" id="554065"/>
    <lineage>
        <taxon>Eukaryota</taxon>
        <taxon>Viridiplantae</taxon>
        <taxon>Chlorophyta</taxon>
        <taxon>core chlorophytes</taxon>
        <taxon>Trebouxiophyceae</taxon>
        <taxon>Chlorellales</taxon>
        <taxon>Chlorellaceae</taxon>
        <taxon>Chlorella clade</taxon>
        <taxon>Chlorella</taxon>
    </lineage>
</organism>
<evidence type="ECO:0000313" key="4">
    <source>
        <dbReference type="EMBL" id="EFN59541.1"/>
    </source>
</evidence>
<dbReference type="KEGG" id="cvr:CHLNCDRAFT_50106"/>
<keyword evidence="3" id="KW-0120">Carbon dioxide fixation</keyword>
<dbReference type="eggNOG" id="ENOG502RZSC">
    <property type="taxonomic scope" value="Eukaryota"/>
</dbReference>
<dbReference type="GO" id="GO:0015977">
    <property type="term" value="P:carbon fixation"/>
    <property type="evidence" value="ECO:0007669"/>
    <property type="project" value="UniProtKB-KW"/>
</dbReference>
<keyword evidence="5" id="KW-1185">Reference proteome</keyword>
<dbReference type="Pfam" id="PF02341">
    <property type="entry name" value="RbcX"/>
    <property type="match status" value="1"/>
</dbReference>
<evidence type="ECO:0000256" key="3">
    <source>
        <dbReference type="ARBA" id="ARBA00023300"/>
    </source>
</evidence>
<keyword evidence="2" id="KW-0143">Chaperone</keyword>
<dbReference type="GO" id="GO:0044183">
    <property type="term" value="F:protein folding chaperone"/>
    <property type="evidence" value="ECO:0007669"/>
    <property type="project" value="InterPro"/>
</dbReference>
<proteinExistence type="predicted"/>
<dbReference type="GO" id="GO:0015979">
    <property type="term" value="P:photosynthesis"/>
    <property type="evidence" value="ECO:0007669"/>
    <property type="project" value="UniProtKB-KW"/>
</dbReference>
<sequence>MYVPSDSFGGMSPERRAAQSLATFFTFVAAKVVMSQLEGIGRSDLGSYNADASNTLRRFLQNEPMKDSADWLARLTTENEMLGIRIMEVRAAYAKEDFEWDNLKRLAIDGLAADNTRLLRQHANHRFTAMLDRAGGDEH</sequence>
<dbReference type="SUPFAM" id="SSF158615">
    <property type="entry name" value="RbcX-like"/>
    <property type="match status" value="1"/>
</dbReference>
<dbReference type="InterPro" id="IPR003435">
    <property type="entry name" value="Chaperonin_RcbX"/>
</dbReference>
<dbReference type="FunCoup" id="E1Z3U1">
    <property type="interactions" value="276"/>
</dbReference>
<name>E1Z3U1_CHLVA</name>
<dbReference type="STRING" id="554065.E1Z3U1"/>
<protein>
    <submittedName>
        <fullName evidence="4">Uncharacterized protein</fullName>
    </submittedName>
</protein>
<evidence type="ECO:0000313" key="5">
    <source>
        <dbReference type="Proteomes" id="UP000008141"/>
    </source>
</evidence>
<dbReference type="PANTHER" id="PTHR33791:SF1">
    <property type="entry name" value="RUBISCO CHAPERONE RBCX"/>
    <property type="match status" value="1"/>
</dbReference>
<reference evidence="4 5" key="1">
    <citation type="journal article" date="2010" name="Plant Cell">
        <title>The Chlorella variabilis NC64A genome reveals adaptation to photosymbiosis, coevolution with viruses, and cryptic sex.</title>
        <authorList>
            <person name="Blanc G."/>
            <person name="Duncan G."/>
            <person name="Agarkova I."/>
            <person name="Borodovsky M."/>
            <person name="Gurnon J."/>
            <person name="Kuo A."/>
            <person name="Lindquist E."/>
            <person name="Lucas S."/>
            <person name="Pangilinan J."/>
            <person name="Polle J."/>
            <person name="Salamov A."/>
            <person name="Terry A."/>
            <person name="Yamada T."/>
            <person name="Dunigan D.D."/>
            <person name="Grigoriev I.V."/>
            <person name="Claverie J.M."/>
            <person name="Van Etten J.L."/>
        </authorList>
    </citation>
    <scope>NUCLEOTIDE SEQUENCE [LARGE SCALE GENOMIC DNA]</scope>
    <source>
        <strain evidence="4 5">NC64A</strain>
    </source>
</reference>
<dbReference type="GO" id="GO:0110102">
    <property type="term" value="P:ribulose bisphosphate carboxylase complex assembly"/>
    <property type="evidence" value="ECO:0007669"/>
    <property type="project" value="InterPro"/>
</dbReference>
<dbReference type="PANTHER" id="PTHR33791">
    <property type="entry name" value="CHAPERONIN-LIKE RBCX PROTEIN 1, CHLOROPLASTIC"/>
    <property type="match status" value="1"/>
</dbReference>
<dbReference type="GeneID" id="17358397"/>
<dbReference type="OMA" id="KFCANLM"/>
<dbReference type="InterPro" id="IPR038052">
    <property type="entry name" value="Chaperonin_RbcX_sf"/>
</dbReference>
<keyword evidence="1" id="KW-0602">Photosynthesis</keyword>